<keyword evidence="3" id="KW-1185">Reference proteome</keyword>
<evidence type="ECO:0000313" key="3">
    <source>
        <dbReference type="Proteomes" id="UP001501411"/>
    </source>
</evidence>
<sequence>MKTPKKTNKKTGSNNPAKKAGQSGINPADSKSKRRFDDDDDDDFDFNDLDNFDNFDDFDDDDDY</sequence>
<dbReference type="RefSeq" id="WP_345231576.1">
    <property type="nucleotide sequence ID" value="NZ_BAABIQ010000031.1"/>
</dbReference>
<comment type="caution">
    <text evidence="2">The sequence shown here is derived from an EMBL/GenBank/DDBJ whole genome shotgun (WGS) entry which is preliminary data.</text>
</comment>
<reference evidence="3" key="1">
    <citation type="journal article" date="2019" name="Int. J. Syst. Evol. Microbiol.">
        <title>The Global Catalogue of Microorganisms (GCM) 10K type strain sequencing project: providing services to taxonomists for standard genome sequencing and annotation.</title>
        <authorList>
            <consortium name="The Broad Institute Genomics Platform"/>
            <consortium name="The Broad Institute Genome Sequencing Center for Infectious Disease"/>
            <person name="Wu L."/>
            <person name="Ma J."/>
        </authorList>
    </citation>
    <scope>NUCLEOTIDE SEQUENCE [LARGE SCALE GENOMIC DNA]</scope>
    <source>
        <strain evidence="3">JCM 18200</strain>
    </source>
</reference>
<accession>A0ABP9BAZ5</accession>
<feature type="region of interest" description="Disordered" evidence="1">
    <location>
        <begin position="1"/>
        <end position="64"/>
    </location>
</feature>
<name>A0ABP9BAZ5_9SPHI</name>
<evidence type="ECO:0000313" key="2">
    <source>
        <dbReference type="EMBL" id="GAA4791657.1"/>
    </source>
</evidence>
<proteinExistence type="predicted"/>
<dbReference type="EMBL" id="BAABIQ010000031">
    <property type="protein sequence ID" value="GAA4791657.1"/>
    <property type="molecule type" value="Genomic_DNA"/>
</dbReference>
<protein>
    <submittedName>
        <fullName evidence="2">Uncharacterized protein</fullName>
    </submittedName>
</protein>
<evidence type="ECO:0000256" key="1">
    <source>
        <dbReference type="SAM" id="MobiDB-lite"/>
    </source>
</evidence>
<dbReference type="Proteomes" id="UP001501411">
    <property type="component" value="Unassembled WGS sequence"/>
</dbReference>
<organism evidence="2 3">
    <name type="scientific">Olivibacter ginsenosidimutans</name>
    <dbReference type="NCBI Taxonomy" id="1176537"/>
    <lineage>
        <taxon>Bacteria</taxon>
        <taxon>Pseudomonadati</taxon>
        <taxon>Bacteroidota</taxon>
        <taxon>Sphingobacteriia</taxon>
        <taxon>Sphingobacteriales</taxon>
        <taxon>Sphingobacteriaceae</taxon>
        <taxon>Olivibacter</taxon>
    </lineage>
</organism>
<feature type="compositionally biased region" description="Acidic residues" evidence="1">
    <location>
        <begin position="38"/>
        <end position="64"/>
    </location>
</feature>
<gene>
    <name evidence="2" type="ORF">GCM10023231_19470</name>
</gene>